<dbReference type="GO" id="GO:0009626">
    <property type="term" value="P:plant-type hypersensitive response"/>
    <property type="evidence" value="ECO:0007669"/>
    <property type="project" value="UniProtKB-KW"/>
</dbReference>
<keyword evidence="11" id="KW-0175">Coiled coil</keyword>
<dbReference type="PANTHER" id="PTHR23155">
    <property type="entry name" value="DISEASE RESISTANCE PROTEIN RP"/>
    <property type="match status" value="1"/>
</dbReference>
<comment type="function">
    <text evidence="1">Confers resistance to late blight (Phytophthora infestans) races carrying the avirulence gene Avr1. Resistance proteins guard the plant against pathogens that contain an appropriate avirulence protein via an indirect interaction with this avirulence protein. That triggers a defense system including the hypersensitive response, which restricts the pathogen growth.</text>
</comment>
<dbReference type="InterPro" id="IPR032675">
    <property type="entry name" value="LRR_dom_sf"/>
</dbReference>
<dbReference type="EMBL" id="WHWC01000002">
    <property type="protein sequence ID" value="KAG8388539.1"/>
    <property type="molecule type" value="Genomic_DNA"/>
</dbReference>
<dbReference type="PANTHER" id="PTHR23155:SF1152">
    <property type="entry name" value="AAA+ ATPASE DOMAIN-CONTAINING PROTEIN"/>
    <property type="match status" value="1"/>
</dbReference>
<evidence type="ECO:0000313" key="16">
    <source>
        <dbReference type="EMBL" id="KAG8388539.1"/>
    </source>
</evidence>
<feature type="compositionally biased region" description="Basic and acidic residues" evidence="12">
    <location>
        <begin position="51"/>
        <end position="60"/>
    </location>
</feature>
<keyword evidence="10" id="KW-0067">ATP-binding</keyword>
<organism evidence="16 17">
    <name type="scientific">Buddleja alternifolia</name>
    <dbReference type="NCBI Taxonomy" id="168488"/>
    <lineage>
        <taxon>Eukaryota</taxon>
        <taxon>Viridiplantae</taxon>
        <taxon>Streptophyta</taxon>
        <taxon>Embryophyta</taxon>
        <taxon>Tracheophyta</taxon>
        <taxon>Spermatophyta</taxon>
        <taxon>Magnoliopsida</taxon>
        <taxon>eudicotyledons</taxon>
        <taxon>Gunneridae</taxon>
        <taxon>Pentapetalae</taxon>
        <taxon>asterids</taxon>
        <taxon>lamiids</taxon>
        <taxon>Lamiales</taxon>
        <taxon>Scrophulariaceae</taxon>
        <taxon>Buddlejeae</taxon>
        <taxon>Buddleja</taxon>
    </lineage>
</organism>
<sequence length="1066" mass="123379">MGYPQVNKSDKQTEESPDSSKVHIEVEPGDVTEKEVEGEPLPDFDPTESDEDHHTEEHDQLIDYSLTRDREKRIVKAPSRSEMAYPALISVKQTIERLLNSSHLQIRDSPLCARLEYVYNELVPSIQQLVNKISSFESSSSNTLRLMASMDMRMREAVCELEDVLEFHVSNQVLSRCEGDQISYPLKLTLDFDKIEEEINCLTEVVHKIEDDYKEVNSIREDIGFSEYFIYTGGSKVSNIACWEEILQEKTCELEDLSNQLLSQYENLGDTSDDLLTSTQEIDDDDEDDDDEYKTCSSSSLIDDLESIKEESNAENLLSPPPEDDDDSVSSKTDFGGNNSKIVGLHDELSKLKLRLMEDKYFHRVVPIVGMVGIGKTTIAKQVYEDPLILNHFDCRAWVTIGPKYQKEELYRRILAQINPNFDQNDIRDDLDLTKYDEKDDLDLPKRLQDDLKLPKYVHRSLKGKRYLIVLDDVWDTEIWDKLFLRFPSEYPESRIMLTTRLEQVANHACRRHFFQEIEKEAILKKRSLSEEESWYLFCEKIFGKDLCPLELEKVGKKIVQNCEGLPLAIITIGDHLSKTEKTLDYWNKVAEKKIHVFNSINRLLFSDYEYLAQHLKPCFLYMGVFPHDYEIPASKLIKLWSTEGFLEPDLTKTLEDVGMGCLEDLASRSVVLIRKHSSRGRIKTCGIHYVFQHLCISIAEKNKFFHVLNSCPSSPTEGIEDQRRMCIHKNALLGMKDVHDLMETVSTTARSLLCTGPYHQYPVQLCFGLRLLRVLDALTIRFYTFPFEVLKLFQLRYLAMTYNGKLPASISKLWNLQYLIVKQHVSIKYKGVRSYLPIEIWYMKELRHIQVMGSDLPHPPCGSFLPNLLTLSDVSAHSCTKEVLEGIPNLKKLGIQIKLGLDNVEHLCFFHHIARLHGLESLKCIIVNPKSRSNYFVNQLTPVSIWPSGLKKLSLSGFGYPWEYMSKIGELPNLEVLKLRCYAFQGRTWKTKKGEFPKLKYLVIEDTDLKYWETQGLCFWEVERLIMRHCYKLKDIPFVLDSKVLELVDCNPFVERLAQQMKLGI</sequence>
<proteinExistence type="inferred from homology"/>
<dbReference type="InterPro" id="IPR058922">
    <property type="entry name" value="WHD_DRP"/>
</dbReference>
<evidence type="ECO:0000256" key="7">
    <source>
        <dbReference type="ARBA" id="ARBA00022737"/>
    </source>
</evidence>
<feature type="domain" description="Disease resistance R13L4/SHOC-2-like LRR" evidence="15">
    <location>
        <begin position="769"/>
        <end position="1007"/>
    </location>
</feature>
<feature type="compositionally biased region" description="Acidic residues" evidence="12">
    <location>
        <begin position="281"/>
        <end position="292"/>
    </location>
</feature>
<feature type="compositionally biased region" description="Acidic residues" evidence="12">
    <location>
        <begin position="38"/>
        <end position="50"/>
    </location>
</feature>
<dbReference type="InterPro" id="IPR044974">
    <property type="entry name" value="Disease_R_plants"/>
</dbReference>
<protein>
    <recommendedName>
        <fullName evidence="18">NB-ARC domain-containing protein</fullName>
    </recommendedName>
</protein>
<evidence type="ECO:0000256" key="3">
    <source>
        <dbReference type="ARBA" id="ARBA00008894"/>
    </source>
</evidence>
<dbReference type="Gene3D" id="3.80.10.10">
    <property type="entry name" value="Ribonuclease Inhibitor"/>
    <property type="match status" value="1"/>
</dbReference>
<feature type="coiled-coil region" evidence="11">
    <location>
        <begin position="240"/>
        <end position="267"/>
    </location>
</feature>
<evidence type="ECO:0000256" key="8">
    <source>
        <dbReference type="ARBA" id="ARBA00022741"/>
    </source>
</evidence>
<evidence type="ECO:0000259" key="14">
    <source>
        <dbReference type="Pfam" id="PF23559"/>
    </source>
</evidence>
<evidence type="ECO:0000256" key="12">
    <source>
        <dbReference type="SAM" id="MobiDB-lite"/>
    </source>
</evidence>
<evidence type="ECO:0000256" key="11">
    <source>
        <dbReference type="SAM" id="Coils"/>
    </source>
</evidence>
<evidence type="ECO:0000256" key="2">
    <source>
        <dbReference type="ARBA" id="ARBA00004496"/>
    </source>
</evidence>
<dbReference type="FunFam" id="3.40.50.300:FF:001091">
    <property type="entry name" value="Probable disease resistance protein At1g61300"/>
    <property type="match status" value="1"/>
</dbReference>
<dbReference type="InterPro" id="IPR027417">
    <property type="entry name" value="P-loop_NTPase"/>
</dbReference>
<evidence type="ECO:0000259" key="13">
    <source>
        <dbReference type="Pfam" id="PF00931"/>
    </source>
</evidence>
<comment type="subcellular location">
    <subcellularLocation>
        <location evidence="2">Cytoplasm</location>
    </subcellularLocation>
</comment>
<dbReference type="Pfam" id="PF00931">
    <property type="entry name" value="NB-ARC"/>
    <property type="match status" value="1"/>
</dbReference>
<keyword evidence="5" id="KW-0433">Leucine-rich repeat</keyword>
<dbReference type="Gene3D" id="1.20.5.4130">
    <property type="match status" value="1"/>
</dbReference>
<evidence type="ECO:0000256" key="9">
    <source>
        <dbReference type="ARBA" id="ARBA00022821"/>
    </source>
</evidence>
<keyword evidence="7" id="KW-0677">Repeat</keyword>
<dbReference type="AlphaFoldDB" id="A0AAV6Y192"/>
<reference evidence="16" key="1">
    <citation type="submission" date="2019-10" db="EMBL/GenBank/DDBJ databases">
        <authorList>
            <person name="Zhang R."/>
            <person name="Pan Y."/>
            <person name="Wang J."/>
            <person name="Ma R."/>
            <person name="Yu S."/>
        </authorList>
    </citation>
    <scope>NUCLEOTIDE SEQUENCE</scope>
    <source>
        <strain evidence="16">LA-IB0</strain>
        <tissue evidence="16">Leaf</tissue>
    </source>
</reference>
<dbReference type="GO" id="GO:0043531">
    <property type="term" value="F:ADP binding"/>
    <property type="evidence" value="ECO:0007669"/>
    <property type="project" value="InterPro"/>
</dbReference>
<evidence type="ECO:0000313" key="17">
    <source>
        <dbReference type="Proteomes" id="UP000826271"/>
    </source>
</evidence>
<dbReference type="PRINTS" id="PR00364">
    <property type="entry name" value="DISEASERSIST"/>
</dbReference>
<name>A0AAV6Y192_9LAMI</name>
<dbReference type="InterPro" id="IPR042197">
    <property type="entry name" value="Apaf_helical"/>
</dbReference>
<dbReference type="Proteomes" id="UP000826271">
    <property type="component" value="Unassembled WGS sequence"/>
</dbReference>
<feature type="domain" description="NB-ARC" evidence="13">
    <location>
        <begin position="347"/>
        <end position="547"/>
    </location>
</feature>
<feature type="compositionally biased region" description="Basic and acidic residues" evidence="12">
    <location>
        <begin position="8"/>
        <end position="37"/>
    </location>
</feature>
<dbReference type="InterPro" id="IPR002182">
    <property type="entry name" value="NB-ARC"/>
</dbReference>
<comment type="similarity">
    <text evidence="3">Belongs to the disease resistance NB-LRR family.</text>
</comment>
<dbReference type="GO" id="GO:0005524">
    <property type="term" value="F:ATP binding"/>
    <property type="evidence" value="ECO:0007669"/>
    <property type="project" value="UniProtKB-KW"/>
</dbReference>
<dbReference type="Gene3D" id="1.10.10.10">
    <property type="entry name" value="Winged helix-like DNA-binding domain superfamily/Winged helix DNA-binding domain"/>
    <property type="match status" value="1"/>
</dbReference>
<accession>A0AAV6Y192</accession>
<dbReference type="FunFam" id="1.10.10.10:FF:000322">
    <property type="entry name" value="Probable disease resistance protein At1g63360"/>
    <property type="match status" value="1"/>
</dbReference>
<evidence type="ECO:0000256" key="6">
    <source>
        <dbReference type="ARBA" id="ARBA00022667"/>
    </source>
</evidence>
<keyword evidence="6" id="KW-0381">Hypersensitive response</keyword>
<keyword evidence="9" id="KW-0611">Plant defense</keyword>
<dbReference type="Gene3D" id="3.40.50.300">
    <property type="entry name" value="P-loop containing nucleotide triphosphate hydrolases"/>
    <property type="match status" value="1"/>
</dbReference>
<dbReference type="Pfam" id="PF23598">
    <property type="entry name" value="LRR_14"/>
    <property type="match status" value="1"/>
</dbReference>
<feature type="region of interest" description="Disordered" evidence="12">
    <location>
        <begin position="311"/>
        <end position="335"/>
    </location>
</feature>
<dbReference type="InterPro" id="IPR036388">
    <property type="entry name" value="WH-like_DNA-bd_sf"/>
</dbReference>
<dbReference type="GO" id="GO:0051607">
    <property type="term" value="P:defense response to virus"/>
    <property type="evidence" value="ECO:0007669"/>
    <property type="project" value="UniProtKB-ARBA"/>
</dbReference>
<comment type="caution">
    <text evidence="16">The sequence shown here is derived from an EMBL/GenBank/DDBJ whole genome shotgun (WGS) entry which is preliminary data.</text>
</comment>
<keyword evidence="8" id="KW-0547">Nucleotide-binding</keyword>
<gene>
    <name evidence="16" type="ORF">BUALT_Bualt02G0136000</name>
</gene>
<feature type="domain" description="Disease resistance protein winged helix" evidence="14">
    <location>
        <begin position="625"/>
        <end position="695"/>
    </location>
</feature>
<evidence type="ECO:0000256" key="1">
    <source>
        <dbReference type="ARBA" id="ARBA00002074"/>
    </source>
</evidence>
<dbReference type="GO" id="GO:0005737">
    <property type="term" value="C:cytoplasm"/>
    <property type="evidence" value="ECO:0007669"/>
    <property type="project" value="UniProtKB-SubCell"/>
</dbReference>
<evidence type="ECO:0000256" key="4">
    <source>
        <dbReference type="ARBA" id="ARBA00022490"/>
    </source>
</evidence>
<feature type="region of interest" description="Disordered" evidence="12">
    <location>
        <begin position="272"/>
        <end position="296"/>
    </location>
</feature>
<evidence type="ECO:0000259" key="15">
    <source>
        <dbReference type="Pfam" id="PF23598"/>
    </source>
</evidence>
<keyword evidence="17" id="KW-1185">Reference proteome</keyword>
<evidence type="ECO:0000256" key="10">
    <source>
        <dbReference type="ARBA" id="ARBA00022840"/>
    </source>
</evidence>
<dbReference type="SUPFAM" id="SSF52058">
    <property type="entry name" value="L domain-like"/>
    <property type="match status" value="1"/>
</dbReference>
<dbReference type="Pfam" id="PF23559">
    <property type="entry name" value="WHD_DRP"/>
    <property type="match status" value="1"/>
</dbReference>
<dbReference type="InterPro" id="IPR055414">
    <property type="entry name" value="LRR_R13L4/SHOC2-like"/>
</dbReference>
<evidence type="ECO:0000256" key="5">
    <source>
        <dbReference type="ARBA" id="ARBA00022614"/>
    </source>
</evidence>
<evidence type="ECO:0008006" key="18">
    <source>
        <dbReference type="Google" id="ProtNLM"/>
    </source>
</evidence>
<keyword evidence="4" id="KW-0963">Cytoplasm</keyword>
<dbReference type="Gene3D" id="1.10.8.430">
    <property type="entry name" value="Helical domain of apoptotic protease-activating factors"/>
    <property type="match status" value="1"/>
</dbReference>
<dbReference type="SUPFAM" id="SSF52540">
    <property type="entry name" value="P-loop containing nucleoside triphosphate hydrolases"/>
    <property type="match status" value="1"/>
</dbReference>
<feature type="region of interest" description="Disordered" evidence="12">
    <location>
        <begin position="1"/>
        <end position="60"/>
    </location>
</feature>